<dbReference type="AlphaFoldDB" id="B7P721"/>
<name>B7P721_IXOSC</name>
<dbReference type="InParanoid" id="B7P721"/>
<dbReference type="EnsemblMetazoa" id="ISCW000576-RA">
    <property type="protein sequence ID" value="ISCW000576-PA"/>
    <property type="gene ID" value="ISCW000576"/>
</dbReference>
<reference evidence="2" key="2">
    <citation type="submission" date="2020-05" db="UniProtKB">
        <authorList>
            <consortium name="EnsemblMetazoa"/>
        </authorList>
    </citation>
    <scope>IDENTIFICATION</scope>
    <source>
        <strain evidence="2">wikel</strain>
    </source>
</reference>
<dbReference type="EMBL" id="ABJB010213643">
    <property type="status" value="NOT_ANNOTATED_CDS"/>
    <property type="molecule type" value="Genomic_DNA"/>
</dbReference>
<organism>
    <name type="scientific">Ixodes scapularis</name>
    <name type="common">Black-legged tick</name>
    <name type="synonym">Deer tick</name>
    <dbReference type="NCBI Taxonomy" id="6945"/>
    <lineage>
        <taxon>Eukaryota</taxon>
        <taxon>Metazoa</taxon>
        <taxon>Ecdysozoa</taxon>
        <taxon>Arthropoda</taxon>
        <taxon>Chelicerata</taxon>
        <taxon>Arachnida</taxon>
        <taxon>Acari</taxon>
        <taxon>Parasitiformes</taxon>
        <taxon>Ixodida</taxon>
        <taxon>Ixodoidea</taxon>
        <taxon>Ixodidae</taxon>
        <taxon>Ixodinae</taxon>
        <taxon>Ixodes</taxon>
    </lineage>
</organism>
<evidence type="ECO:0000313" key="2">
    <source>
        <dbReference type="EnsemblMetazoa" id="ISCW000576-PA"/>
    </source>
</evidence>
<dbReference type="PaxDb" id="6945-B7P721"/>
<reference evidence="1 3" key="1">
    <citation type="submission" date="2008-03" db="EMBL/GenBank/DDBJ databases">
        <title>Annotation of Ixodes scapularis.</title>
        <authorList>
            <consortium name="Ixodes scapularis Genome Project Consortium"/>
            <person name="Caler E."/>
            <person name="Hannick L.I."/>
            <person name="Bidwell S."/>
            <person name="Joardar V."/>
            <person name="Thiagarajan M."/>
            <person name="Amedeo P."/>
            <person name="Galinsky K.J."/>
            <person name="Schobel S."/>
            <person name="Inman J."/>
            <person name="Hostetler J."/>
            <person name="Miller J."/>
            <person name="Hammond M."/>
            <person name="Megy K."/>
            <person name="Lawson D."/>
            <person name="Kodira C."/>
            <person name="Sutton G."/>
            <person name="Meyer J."/>
            <person name="Hill C.A."/>
            <person name="Birren B."/>
            <person name="Nene V."/>
            <person name="Collins F."/>
            <person name="Alarcon-Chaidez F."/>
            <person name="Wikel S."/>
            <person name="Strausberg R."/>
        </authorList>
    </citation>
    <scope>NUCLEOTIDE SEQUENCE [LARGE SCALE GENOMIC DNA]</scope>
    <source>
        <strain evidence="3">Wikel</strain>
        <strain evidence="1">Wikel colony</strain>
    </source>
</reference>
<protein>
    <submittedName>
        <fullName evidence="1 2">Uncharacterized protein</fullName>
    </submittedName>
</protein>
<dbReference type="VEuPathDB" id="VectorBase:ISCI000576"/>
<evidence type="ECO:0000313" key="3">
    <source>
        <dbReference type="Proteomes" id="UP000001555"/>
    </source>
</evidence>
<accession>B7P721</accession>
<evidence type="ECO:0000313" key="1">
    <source>
        <dbReference type="EMBL" id="EEC02393.1"/>
    </source>
</evidence>
<dbReference type="VEuPathDB" id="VectorBase:ISCW000576"/>
<proteinExistence type="predicted"/>
<dbReference type="Proteomes" id="UP000001555">
    <property type="component" value="Unassembled WGS sequence"/>
</dbReference>
<sequence length="86" mass="9909">MYQQPAMRHVELASSVCVAKCPARSTGWGKRRSQKRQKYFAAGWILSLWVRAAKRVQKTCRQQVSGESRRTCMAECRMKLFLQSVA</sequence>
<gene>
    <name evidence="1" type="ORF">IscW_ISCW000576</name>
</gene>
<dbReference type="HOGENOM" id="CLU_2500399_0_0_1"/>
<keyword evidence="3" id="KW-1185">Reference proteome</keyword>
<dbReference type="EMBL" id="DS649100">
    <property type="protein sequence ID" value="EEC02393.1"/>
    <property type="molecule type" value="Genomic_DNA"/>
</dbReference>